<dbReference type="GO" id="GO:0051539">
    <property type="term" value="F:4 iron, 4 sulfur cluster binding"/>
    <property type="evidence" value="ECO:0007669"/>
    <property type="project" value="UniProtKB-UniRule"/>
</dbReference>
<dbReference type="PROSITE" id="PS01155">
    <property type="entry name" value="ENDONUCLEASE_III_2"/>
    <property type="match status" value="1"/>
</dbReference>
<keyword evidence="8 14" id="KW-0227">DNA damage</keyword>
<dbReference type="InterPro" id="IPR023170">
    <property type="entry name" value="HhH_base_excis_C"/>
</dbReference>
<keyword evidence="11" id="KW-0411">Iron-sulfur</keyword>
<sequence>MAAAAQPPSPGALLAWYDRHRRRLPWRAEPGERADPYRIWLSEIMLQQTTVKAAGPYFLRFLARFPDVRALAAAPLDDVLKLWAGLGYYSRARNLHACASAVIERHAGRFPSNEAALLALPGVGPYTAAAIAAIAFDRPATVVDGNVERVVARLFAVEAPMPGAKPEIRSLAATLAPPARHGDFAQAMMDLGATICTPRKPACALCPWSESCAARRSGAPELYPRKAAKAVRPTRYGVAYLVRRADGAVLVRQRPPKGLLGGMTEIPTGDWSADVDLSVSVSTLAADAPFAAGWRRVPGVATHVFTHFALELAVLVAELPLSTPAPPGARWAAADDLASEALPTVFRKALAHGMSGAVTSAPPAVRRAAS</sequence>
<dbReference type="InterPro" id="IPR003651">
    <property type="entry name" value="Endonuclease3_FeS-loop_motif"/>
</dbReference>
<organism evidence="16 17">
    <name type="scientific">Hansschlegelia zhihuaiae</name>
    <dbReference type="NCBI Taxonomy" id="405005"/>
    <lineage>
        <taxon>Bacteria</taxon>
        <taxon>Pseudomonadati</taxon>
        <taxon>Pseudomonadota</taxon>
        <taxon>Alphaproteobacteria</taxon>
        <taxon>Hyphomicrobiales</taxon>
        <taxon>Methylopilaceae</taxon>
        <taxon>Hansschlegelia</taxon>
    </lineage>
</organism>
<keyword evidence="13 14" id="KW-0326">Glycosidase</keyword>
<name>A0A4Q0MI29_9HYPH</name>
<dbReference type="OrthoDB" id="9802365at2"/>
<dbReference type="SMART" id="SM00478">
    <property type="entry name" value="ENDO3c"/>
    <property type="match status" value="1"/>
</dbReference>
<dbReference type="InterPro" id="IPR005760">
    <property type="entry name" value="A/G_AdeGlyc_MutY"/>
</dbReference>
<evidence type="ECO:0000256" key="1">
    <source>
        <dbReference type="ARBA" id="ARBA00000843"/>
    </source>
</evidence>
<evidence type="ECO:0000256" key="3">
    <source>
        <dbReference type="ARBA" id="ARBA00008343"/>
    </source>
</evidence>
<keyword evidence="10 14" id="KW-0408">Iron</keyword>
<dbReference type="Pfam" id="PF10576">
    <property type="entry name" value="EndIII_4Fe-2S"/>
    <property type="match status" value="1"/>
</dbReference>
<comment type="similarity">
    <text evidence="3 14">Belongs to the Nth/MutY family.</text>
</comment>
<comment type="catalytic activity">
    <reaction evidence="1 14">
        <text>Hydrolyzes free adenine bases from 7,8-dihydro-8-oxoguanine:adenine mismatched double-stranded DNA, leaving an apurinic site.</text>
        <dbReference type="EC" id="3.2.2.31"/>
    </reaction>
</comment>
<evidence type="ECO:0000256" key="14">
    <source>
        <dbReference type="RuleBase" id="RU365096"/>
    </source>
</evidence>
<keyword evidence="17" id="KW-1185">Reference proteome</keyword>
<keyword evidence="9" id="KW-0378">Hydrolase</keyword>
<evidence type="ECO:0000256" key="9">
    <source>
        <dbReference type="ARBA" id="ARBA00022801"/>
    </source>
</evidence>
<comment type="cofactor">
    <cofactor evidence="14">
        <name>[4Fe-4S] cluster</name>
        <dbReference type="ChEBI" id="CHEBI:49883"/>
    </cofactor>
    <text evidence="14">Binds 1 [4Fe-4S] cluster.</text>
</comment>
<dbReference type="SUPFAM" id="SSF55811">
    <property type="entry name" value="Nudix"/>
    <property type="match status" value="1"/>
</dbReference>
<feature type="domain" description="HhH-GPD" evidence="15">
    <location>
        <begin position="45"/>
        <end position="194"/>
    </location>
</feature>
<dbReference type="GO" id="GO:0034039">
    <property type="term" value="F:8-oxo-7,8-dihydroguanine DNA N-glycosylase activity"/>
    <property type="evidence" value="ECO:0007669"/>
    <property type="project" value="TreeGrafter"/>
</dbReference>
<evidence type="ECO:0000256" key="13">
    <source>
        <dbReference type="ARBA" id="ARBA00023295"/>
    </source>
</evidence>
<dbReference type="GO" id="GO:0035485">
    <property type="term" value="F:adenine/guanine mispair binding"/>
    <property type="evidence" value="ECO:0007669"/>
    <property type="project" value="TreeGrafter"/>
</dbReference>
<dbReference type="InterPro" id="IPR015797">
    <property type="entry name" value="NUDIX_hydrolase-like_dom_sf"/>
</dbReference>
<reference evidence="16 17" key="1">
    <citation type="submission" date="2018-12" db="EMBL/GenBank/DDBJ databases">
        <title>bacterium Hansschlegelia zhihuaiae S113.</title>
        <authorList>
            <person name="He J."/>
        </authorList>
    </citation>
    <scope>NUCLEOTIDE SEQUENCE [LARGE SCALE GENOMIC DNA]</scope>
    <source>
        <strain evidence="16 17">S 113</strain>
    </source>
</reference>
<dbReference type="GO" id="GO:0046872">
    <property type="term" value="F:metal ion binding"/>
    <property type="evidence" value="ECO:0007669"/>
    <property type="project" value="UniProtKB-UniRule"/>
</dbReference>
<dbReference type="PANTHER" id="PTHR42944:SF1">
    <property type="entry name" value="ADENINE DNA GLYCOSYLASE"/>
    <property type="match status" value="1"/>
</dbReference>
<dbReference type="InterPro" id="IPR004035">
    <property type="entry name" value="Endouclease-III_FeS-bd_BS"/>
</dbReference>
<dbReference type="InterPro" id="IPR004036">
    <property type="entry name" value="Endonuclease-III-like_CS2"/>
</dbReference>
<dbReference type="Pfam" id="PF14815">
    <property type="entry name" value="NUDIX_4"/>
    <property type="match status" value="1"/>
</dbReference>
<dbReference type="CDD" id="cd03431">
    <property type="entry name" value="NUDIX_DNA_Glycosylase_C-MutY"/>
    <property type="match status" value="1"/>
</dbReference>
<evidence type="ECO:0000256" key="4">
    <source>
        <dbReference type="ARBA" id="ARBA00012045"/>
    </source>
</evidence>
<dbReference type="InterPro" id="IPR011257">
    <property type="entry name" value="DNA_glycosylase"/>
</dbReference>
<keyword evidence="12" id="KW-0234">DNA repair</keyword>
<dbReference type="InterPro" id="IPR029119">
    <property type="entry name" value="MutY_C"/>
</dbReference>
<dbReference type="FunFam" id="1.10.340.30:FF:000002">
    <property type="entry name" value="Adenine DNA glycosylase"/>
    <property type="match status" value="1"/>
</dbReference>
<dbReference type="GO" id="GO:0006298">
    <property type="term" value="P:mismatch repair"/>
    <property type="evidence" value="ECO:0007669"/>
    <property type="project" value="TreeGrafter"/>
</dbReference>
<dbReference type="InterPro" id="IPR000445">
    <property type="entry name" value="HhH_motif"/>
</dbReference>
<accession>A0A4Q0MI29</accession>
<evidence type="ECO:0000256" key="2">
    <source>
        <dbReference type="ARBA" id="ARBA00002933"/>
    </source>
</evidence>
<dbReference type="CDD" id="cd00056">
    <property type="entry name" value="ENDO3c"/>
    <property type="match status" value="1"/>
</dbReference>
<dbReference type="PROSITE" id="PS00764">
    <property type="entry name" value="ENDONUCLEASE_III_1"/>
    <property type="match status" value="1"/>
</dbReference>
<dbReference type="Gene3D" id="1.10.340.30">
    <property type="entry name" value="Hypothetical protein, domain 2"/>
    <property type="match status" value="1"/>
</dbReference>
<evidence type="ECO:0000256" key="6">
    <source>
        <dbReference type="ARBA" id="ARBA00022485"/>
    </source>
</evidence>
<dbReference type="PANTHER" id="PTHR42944">
    <property type="entry name" value="ADENINE DNA GLYCOSYLASE"/>
    <property type="match status" value="1"/>
</dbReference>
<dbReference type="GO" id="GO:0032357">
    <property type="term" value="F:oxidized purine DNA binding"/>
    <property type="evidence" value="ECO:0007669"/>
    <property type="project" value="TreeGrafter"/>
</dbReference>
<dbReference type="InterPro" id="IPR044298">
    <property type="entry name" value="MIG/MutY"/>
</dbReference>
<keyword evidence="6" id="KW-0004">4Fe-4S</keyword>
<comment type="caution">
    <text evidence="16">The sequence shown here is derived from an EMBL/GenBank/DDBJ whole genome shotgun (WGS) entry which is preliminary data.</text>
</comment>
<evidence type="ECO:0000256" key="10">
    <source>
        <dbReference type="ARBA" id="ARBA00023004"/>
    </source>
</evidence>
<dbReference type="EMBL" id="RYFI01000009">
    <property type="protein sequence ID" value="RXF73271.1"/>
    <property type="molecule type" value="Genomic_DNA"/>
</dbReference>
<dbReference type="AlphaFoldDB" id="A0A4Q0MI29"/>
<dbReference type="Pfam" id="PF00633">
    <property type="entry name" value="HHH"/>
    <property type="match status" value="1"/>
</dbReference>
<protein>
    <recommendedName>
        <fullName evidence="5 14">Adenine DNA glycosylase</fullName>
        <ecNumber evidence="4 14">3.2.2.31</ecNumber>
    </recommendedName>
</protein>
<dbReference type="RefSeq" id="WP_128777464.1">
    <property type="nucleotide sequence ID" value="NZ_RYFI01000009.1"/>
</dbReference>
<evidence type="ECO:0000313" key="16">
    <source>
        <dbReference type="EMBL" id="RXF73271.1"/>
    </source>
</evidence>
<dbReference type="NCBIfam" id="TIGR01084">
    <property type="entry name" value="mutY"/>
    <property type="match status" value="1"/>
</dbReference>
<dbReference type="Proteomes" id="UP000289708">
    <property type="component" value="Unassembled WGS sequence"/>
</dbReference>
<keyword evidence="7" id="KW-0479">Metal-binding</keyword>
<evidence type="ECO:0000256" key="5">
    <source>
        <dbReference type="ARBA" id="ARBA00022023"/>
    </source>
</evidence>
<dbReference type="Gene3D" id="1.10.1670.10">
    <property type="entry name" value="Helix-hairpin-Helix base-excision DNA repair enzymes (C-terminal)"/>
    <property type="match status" value="1"/>
</dbReference>
<evidence type="ECO:0000313" key="17">
    <source>
        <dbReference type="Proteomes" id="UP000289708"/>
    </source>
</evidence>
<dbReference type="Gene3D" id="3.90.79.10">
    <property type="entry name" value="Nucleoside Triphosphate Pyrophosphohydrolase"/>
    <property type="match status" value="1"/>
</dbReference>
<proteinExistence type="inferred from homology"/>
<gene>
    <name evidence="16" type="primary">mutY</name>
    <name evidence="16" type="ORF">EK403_10565</name>
</gene>
<dbReference type="SUPFAM" id="SSF48150">
    <property type="entry name" value="DNA-glycosylase"/>
    <property type="match status" value="1"/>
</dbReference>
<evidence type="ECO:0000259" key="15">
    <source>
        <dbReference type="SMART" id="SM00478"/>
    </source>
</evidence>
<evidence type="ECO:0000256" key="7">
    <source>
        <dbReference type="ARBA" id="ARBA00022723"/>
    </source>
</evidence>
<evidence type="ECO:0000256" key="8">
    <source>
        <dbReference type="ARBA" id="ARBA00022763"/>
    </source>
</evidence>
<dbReference type="Pfam" id="PF00730">
    <property type="entry name" value="HhH-GPD"/>
    <property type="match status" value="1"/>
</dbReference>
<dbReference type="EC" id="3.2.2.31" evidence="4 14"/>
<dbReference type="SMART" id="SM00525">
    <property type="entry name" value="FES"/>
    <property type="match status" value="1"/>
</dbReference>
<comment type="function">
    <text evidence="2">Adenine glycosylase active on G-A mispairs. MutY also corrects error-prone DNA synthesis past GO lesions which are due to the oxidatively damaged form of guanine: 7,8-dihydro-8-oxoguanine (8-oxo-dGTP).</text>
</comment>
<evidence type="ECO:0000256" key="12">
    <source>
        <dbReference type="ARBA" id="ARBA00023204"/>
    </source>
</evidence>
<dbReference type="GO" id="GO:0006284">
    <property type="term" value="P:base-excision repair"/>
    <property type="evidence" value="ECO:0007669"/>
    <property type="project" value="UniProtKB-UniRule"/>
</dbReference>
<evidence type="ECO:0000256" key="11">
    <source>
        <dbReference type="ARBA" id="ARBA00023014"/>
    </source>
</evidence>
<dbReference type="InterPro" id="IPR003265">
    <property type="entry name" value="HhH-GPD_domain"/>
</dbReference>
<dbReference type="GO" id="GO:0000701">
    <property type="term" value="F:purine-specific mismatch base pair DNA N-glycosylase activity"/>
    <property type="evidence" value="ECO:0007669"/>
    <property type="project" value="UniProtKB-EC"/>
</dbReference>